<feature type="region of interest" description="Disordered" evidence="1">
    <location>
        <begin position="1"/>
        <end position="28"/>
    </location>
</feature>
<sequence>MIDGTTVGLIPHARQEASPTNNTDARCDCGARADGYDARRGEATCRVCAQTRADGGLEETSPTERQADALEAIAEEMRHQNAVLTEIVNTLDAIHGEGMRSPTAINTAIDDHAVTRDEREGI</sequence>
<gene>
    <name evidence="2" type="ORF">ACFOZ7_05735</name>
</gene>
<reference evidence="2 3" key="1">
    <citation type="journal article" date="2014" name="Int. J. Syst. Evol. Microbiol.">
        <title>Complete genome sequence of Corynebacterium casei LMG S-19264T (=DSM 44701T), isolated from a smear-ripened cheese.</title>
        <authorList>
            <consortium name="US DOE Joint Genome Institute (JGI-PGF)"/>
            <person name="Walter F."/>
            <person name="Albersmeier A."/>
            <person name="Kalinowski J."/>
            <person name="Ruckert C."/>
        </authorList>
    </citation>
    <scope>NUCLEOTIDE SEQUENCE [LARGE SCALE GENOMIC DNA]</scope>
    <source>
        <strain evidence="2 3">IBRC-M 10912</strain>
    </source>
</reference>
<evidence type="ECO:0000256" key="1">
    <source>
        <dbReference type="SAM" id="MobiDB-lite"/>
    </source>
</evidence>
<name>A0ABD5NXT3_9EURY</name>
<dbReference type="Proteomes" id="UP001595821">
    <property type="component" value="Unassembled WGS sequence"/>
</dbReference>
<evidence type="ECO:0000313" key="3">
    <source>
        <dbReference type="Proteomes" id="UP001595821"/>
    </source>
</evidence>
<dbReference type="GeneID" id="71854721"/>
<dbReference type="RefSeq" id="WP_246966919.1">
    <property type="nucleotide sequence ID" value="NZ_CP095397.1"/>
</dbReference>
<evidence type="ECO:0000313" key="2">
    <source>
        <dbReference type="EMBL" id="MFC4246498.1"/>
    </source>
</evidence>
<accession>A0ABD5NXT3</accession>
<protein>
    <submittedName>
        <fullName evidence="2">Uncharacterized protein</fullName>
    </submittedName>
</protein>
<organism evidence="2 3">
    <name type="scientific">Natribaculum luteum</name>
    <dbReference type="NCBI Taxonomy" id="1586232"/>
    <lineage>
        <taxon>Archaea</taxon>
        <taxon>Methanobacteriati</taxon>
        <taxon>Methanobacteriota</taxon>
        <taxon>Stenosarchaea group</taxon>
        <taxon>Halobacteria</taxon>
        <taxon>Halobacteriales</taxon>
        <taxon>Natrialbaceae</taxon>
        <taxon>Natribaculum</taxon>
    </lineage>
</organism>
<proteinExistence type="predicted"/>
<comment type="caution">
    <text evidence="2">The sequence shown here is derived from an EMBL/GenBank/DDBJ whole genome shotgun (WGS) entry which is preliminary data.</text>
</comment>
<dbReference type="EMBL" id="JBHSDJ010000013">
    <property type="protein sequence ID" value="MFC4246498.1"/>
    <property type="molecule type" value="Genomic_DNA"/>
</dbReference>
<dbReference type="AlphaFoldDB" id="A0ABD5NXT3"/>